<evidence type="ECO:0000313" key="2">
    <source>
        <dbReference type="EMBL" id="MFD5101881.1"/>
    </source>
</evidence>
<proteinExistence type="predicted"/>
<comment type="caution">
    <text evidence="2">The sequence shown here is derived from an EMBL/GenBank/DDBJ whole genome shotgun (WGS) entry which is preliminary data.</text>
</comment>
<dbReference type="Gene3D" id="3.20.20.80">
    <property type="entry name" value="Glycosidases"/>
    <property type="match status" value="1"/>
</dbReference>
<evidence type="ECO:0000256" key="1">
    <source>
        <dbReference type="SAM" id="MobiDB-lite"/>
    </source>
</evidence>
<evidence type="ECO:0008006" key="4">
    <source>
        <dbReference type="Google" id="ProtNLM"/>
    </source>
</evidence>
<sequence length="66" mass="6689">MAAAALLTGQNGPDSSLIGKAAASGPTVDSWSVDRDRPCTGGGAGTCSGVSQRPWDFTRVFAQYNG</sequence>
<gene>
    <name evidence="2" type="ORF">ACFWJN_23355</name>
</gene>
<feature type="region of interest" description="Disordered" evidence="1">
    <location>
        <begin position="1"/>
        <end position="48"/>
    </location>
</feature>
<dbReference type="Proteomes" id="UP001598448">
    <property type="component" value="Unassembled WGS sequence"/>
</dbReference>
<name>A0ABW6FQ76_9ACTN</name>
<dbReference type="EMBL" id="JBHXIJ010000195">
    <property type="protein sequence ID" value="MFD5101881.1"/>
    <property type="molecule type" value="Genomic_DNA"/>
</dbReference>
<evidence type="ECO:0000313" key="3">
    <source>
        <dbReference type="Proteomes" id="UP001598448"/>
    </source>
</evidence>
<accession>A0ABW6FQ76</accession>
<organism evidence="2 3">
    <name type="scientific">Streptomyces albidochromogenes</name>
    <dbReference type="NCBI Taxonomy" id="329524"/>
    <lineage>
        <taxon>Bacteria</taxon>
        <taxon>Bacillati</taxon>
        <taxon>Actinomycetota</taxon>
        <taxon>Actinomycetes</taxon>
        <taxon>Kitasatosporales</taxon>
        <taxon>Streptomycetaceae</taxon>
        <taxon>Streptomyces</taxon>
    </lineage>
</organism>
<protein>
    <recommendedName>
        <fullName evidence="4">Chitinase</fullName>
    </recommendedName>
</protein>
<keyword evidence="3" id="KW-1185">Reference proteome</keyword>
<dbReference type="RefSeq" id="WP_386717950.1">
    <property type="nucleotide sequence ID" value="NZ_JBHXIJ010000195.1"/>
</dbReference>
<reference evidence="2 3" key="1">
    <citation type="submission" date="2024-09" db="EMBL/GenBank/DDBJ databases">
        <title>The Natural Products Discovery Center: Release of the First 8490 Sequenced Strains for Exploring Actinobacteria Biosynthetic Diversity.</title>
        <authorList>
            <person name="Kalkreuter E."/>
            <person name="Kautsar S.A."/>
            <person name="Yang D."/>
            <person name="Bader C.D."/>
            <person name="Teijaro C.N."/>
            <person name="Fluegel L."/>
            <person name="Davis C.M."/>
            <person name="Simpson J.R."/>
            <person name="Lauterbach L."/>
            <person name="Steele A.D."/>
            <person name="Gui C."/>
            <person name="Meng S."/>
            <person name="Li G."/>
            <person name="Viehrig K."/>
            <person name="Ye F."/>
            <person name="Su P."/>
            <person name="Kiefer A.F."/>
            <person name="Nichols A."/>
            <person name="Cepeda A.J."/>
            <person name="Yan W."/>
            <person name="Fan B."/>
            <person name="Jiang Y."/>
            <person name="Adhikari A."/>
            <person name="Zheng C.-J."/>
            <person name="Schuster L."/>
            <person name="Cowan T.M."/>
            <person name="Smanski M.J."/>
            <person name="Chevrette M.G."/>
            <person name="De Carvalho L.P.S."/>
            <person name="Shen B."/>
        </authorList>
    </citation>
    <scope>NUCLEOTIDE SEQUENCE [LARGE SCALE GENOMIC DNA]</scope>
    <source>
        <strain evidence="2 3">NPDC058348</strain>
    </source>
</reference>